<comment type="catalytic activity">
    <reaction evidence="1">
        <text>ATP + protein L-histidine = ADP + protein N-phospho-L-histidine.</text>
        <dbReference type="EC" id="2.7.13.3"/>
    </reaction>
</comment>
<keyword evidence="9" id="KW-0472">Membrane</keyword>
<evidence type="ECO:0000256" key="3">
    <source>
        <dbReference type="ARBA" id="ARBA00022553"/>
    </source>
</evidence>
<evidence type="ECO:0000256" key="8">
    <source>
        <dbReference type="ARBA" id="ARBA00023012"/>
    </source>
</evidence>
<keyword evidence="3" id="KW-0597">Phosphoprotein</keyword>
<sequence length="381" mass="38383">MALGAGLGALFAAALVFQAAGLAQTWGGASWPFDFAAGAVVCALALARRRDRVRTAAAGLAVAAAAIVVARLAGLPSEPSPAMAMGLAVLVGSAVRVLPVRQAVAVAVGGLVVALGGLLGAALAAANSAVAVLNGVAWAAAVAFGLALRLLAARRRAAAERVRREERLELARELHDVVAHHIASIVLMAQAAPITARKGADSAAASFAGIEAAGAEALAATRRVVGLLRDSDDAAPVRPGPEGLGELVGRFGGRGPAVDLRLPEGEPQWPPEVTSTVYRVVQEALTNVVRHARRASAVTVTVGQDDGAVTVEVVDDAQPVRRGPAPDGGGFGLLGMRERVEALGGTLRAGPGAEGGWSVRAVLPLPYPRRRAGAAASGTSR</sequence>
<protein>
    <recommendedName>
        <fullName evidence="2">histidine kinase</fullName>
        <ecNumber evidence="2">2.7.13.3</ecNumber>
    </recommendedName>
</protein>
<evidence type="ECO:0000256" key="6">
    <source>
        <dbReference type="ARBA" id="ARBA00022777"/>
    </source>
</evidence>
<dbReference type="SMART" id="SM00387">
    <property type="entry name" value="HATPase_c"/>
    <property type="match status" value="1"/>
</dbReference>
<proteinExistence type="predicted"/>
<evidence type="ECO:0000256" key="2">
    <source>
        <dbReference type="ARBA" id="ARBA00012438"/>
    </source>
</evidence>
<evidence type="ECO:0000259" key="10">
    <source>
        <dbReference type="SMART" id="SM00387"/>
    </source>
</evidence>
<feature type="transmembrane region" description="Helical" evidence="9">
    <location>
        <begin position="56"/>
        <end position="74"/>
    </location>
</feature>
<keyword evidence="6 11" id="KW-0418">Kinase</keyword>
<dbReference type="SUPFAM" id="SSF55874">
    <property type="entry name" value="ATPase domain of HSP90 chaperone/DNA topoisomerase II/histidine kinase"/>
    <property type="match status" value="1"/>
</dbReference>
<organism evidence="11 12">
    <name type="scientific">Allonocardiopsis opalescens</name>
    <dbReference type="NCBI Taxonomy" id="1144618"/>
    <lineage>
        <taxon>Bacteria</taxon>
        <taxon>Bacillati</taxon>
        <taxon>Actinomycetota</taxon>
        <taxon>Actinomycetes</taxon>
        <taxon>Streptosporangiales</taxon>
        <taxon>Allonocardiopsis</taxon>
    </lineage>
</organism>
<gene>
    <name evidence="11" type="ORF">CLV72_1198</name>
</gene>
<dbReference type="InterPro" id="IPR050482">
    <property type="entry name" value="Sensor_HK_TwoCompSys"/>
</dbReference>
<reference evidence="11 12" key="1">
    <citation type="submission" date="2018-03" db="EMBL/GenBank/DDBJ databases">
        <title>Genomic Encyclopedia of Archaeal and Bacterial Type Strains, Phase II (KMG-II): from individual species to whole genera.</title>
        <authorList>
            <person name="Goeker M."/>
        </authorList>
    </citation>
    <scope>NUCLEOTIDE SEQUENCE [LARGE SCALE GENOMIC DNA]</scope>
    <source>
        <strain evidence="11 12">DSM 45601</strain>
    </source>
</reference>
<dbReference type="CDD" id="cd16917">
    <property type="entry name" value="HATPase_UhpB-NarQ-NarX-like"/>
    <property type="match status" value="1"/>
</dbReference>
<dbReference type="Gene3D" id="1.20.5.1930">
    <property type="match status" value="1"/>
</dbReference>
<name>A0A2T0PMJ9_9ACTN</name>
<evidence type="ECO:0000313" key="11">
    <source>
        <dbReference type="EMBL" id="PRX90018.1"/>
    </source>
</evidence>
<dbReference type="GO" id="GO:0046983">
    <property type="term" value="F:protein dimerization activity"/>
    <property type="evidence" value="ECO:0007669"/>
    <property type="project" value="InterPro"/>
</dbReference>
<accession>A0A2T0PMJ9</accession>
<dbReference type="Pfam" id="PF07730">
    <property type="entry name" value="HisKA_3"/>
    <property type="match status" value="1"/>
</dbReference>
<feature type="transmembrane region" description="Helical" evidence="9">
    <location>
        <begin position="80"/>
        <end position="98"/>
    </location>
</feature>
<dbReference type="EMBL" id="PVZC01000019">
    <property type="protein sequence ID" value="PRX90018.1"/>
    <property type="molecule type" value="Genomic_DNA"/>
</dbReference>
<keyword evidence="8" id="KW-0902">Two-component regulatory system</keyword>
<dbReference type="InterPro" id="IPR003594">
    <property type="entry name" value="HATPase_dom"/>
</dbReference>
<evidence type="ECO:0000256" key="4">
    <source>
        <dbReference type="ARBA" id="ARBA00022679"/>
    </source>
</evidence>
<dbReference type="InterPro" id="IPR036890">
    <property type="entry name" value="HATPase_C_sf"/>
</dbReference>
<evidence type="ECO:0000313" key="12">
    <source>
        <dbReference type="Proteomes" id="UP000237846"/>
    </source>
</evidence>
<evidence type="ECO:0000256" key="5">
    <source>
        <dbReference type="ARBA" id="ARBA00022741"/>
    </source>
</evidence>
<dbReference type="PANTHER" id="PTHR24421:SF10">
    <property type="entry name" value="NITRATE_NITRITE SENSOR PROTEIN NARQ"/>
    <property type="match status" value="1"/>
</dbReference>
<dbReference type="EC" id="2.7.13.3" evidence="2"/>
<feature type="domain" description="Histidine kinase/HSP90-like ATPase" evidence="10">
    <location>
        <begin position="272"/>
        <end position="369"/>
    </location>
</feature>
<evidence type="ECO:0000256" key="9">
    <source>
        <dbReference type="SAM" id="Phobius"/>
    </source>
</evidence>
<dbReference type="AlphaFoldDB" id="A0A2T0PMJ9"/>
<dbReference type="PANTHER" id="PTHR24421">
    <property type="entry name" value="NITRATE/NITRITE SENSOR PROTEIN NARX-RELATED"/>
    <property type="match status" value="1"/>
</dbReference>
<evidence type="ECO:0000256" key="7">
    <source>
        <dbReference type="ARBA" id="ARBA00022840"/>
    </source>
</evidence>
<keyword evidence="9" id="KW-1133">Transmembrane helix</keyword>
<dbReference type="Pfam" id="PF02518">
    <property type="entry name" value="HATPase_c"/>
    <property type="match status" value="1"/>
</dbReference>
<dbReference type="GO" id="GO:0000155">
    <property type="term" value="F:phosphorelay sensor kinase activity"/>
    <property type="evidence" value="ECO:0007669"/>
    <property type="project" value="InterPro"/>
</dbReference>
<keyword evidence="12" id="KW-1185">Reference proteome</keyword>
<keyword evidence="9" id="KW-0812">Transmembrane</keyword>
<feature type="transmembrane region" description="Helical" evidence="9">
    <location>
        <begin position="105"/>
        <end position="126"/>
    </location>
</feature>
<dbReference type="InterPro" id="IPR011712">
    <property type="entry name" value="Sig_transdc_His_kin_sub3_dim/P"/>
</dbReference>
<evidence type="ECO:0000256" key="1">
    <source>
        <dbReference type="ARBA" id="ARBA00000085"/>
    </source>
</evidence>
<feature type="transmembrane region" description="Helical" evidence="9">
    <location>
        <begin position="29"/>
        <end position="47"/>
    </location>
</feature>
<comment type="caution">
    <text evidence="11">The sequence shown here is derived from an EMBL/GenBank/DDBJ whole genome shotgun (WGS) entry which is preliminary data.</text>
</comment>
<dbReference type="GO" id="GO:0016020">
    <property type="term" value="C:membrane"/>
    <property type="evidence" value="ECO:0007669"/>
    <property type="project" value="InterPro"/>
</dbReference>
<feature type="transmembrane region" description="Helical" evidence="9">
    <location>
        <begin position="132"/>
        <end position="152"/>
    </location>
</feature>
<keyword evidence="7" id="KW-0067">ATP-binding</keyword>
<keyword evidence="4" id="KW-0808">Transferase</keyword>
<dbReference type="GO" id="GO:0005524">
    <property type="term" value="F:ATP binding"/>
    <property type="evidence" value="ECO:0007669"/>
    <property type="project" value="UniProtKB-KW"/>
</dbReference>
<dbReference type="Gene3D" id="3.30.565.10">
    <property type="entry name" value="Histidine kinase-like ATPase, C-terminal domain"/>
    <property type="match status" value="1"/>
</dbReference>
<keyword evidence="5" id="KW-0547">Nucleotide-binding</keyword>
<dbReference type="Proteomes" id="UP000237846">
    <property type="component" value="Unassembled WGS sequence"/>
</dbReference>